<proteinExistence type="inferred from homology"/>
<evidence type="ECO:0000313" key="7">
    <source>
        <dbReference type="Proteomes" id="UP000218968"/>
    </source>
</evidence>
<dbReference type="PROSITE" id="PS50984">
    <property type="entry name" value="TRUD"/>
    <property type="match status" value="1"/>
</dbReference>
<dbReference type="GO" id="GO:0031119">
    <property type="term" value="P:tRNA pseudouridine synthesis"/>
    <property type="evidence" value="ECO:0007669"/>
    <property type="project" value="UniProtKB-UniRule"/>
</dbReference>
<dbReference type="GO" id="GO:0005829">
    <property type="term" value="C:cytosol"/>
    <property type="evidence" value="ECO:0007669"/>
    <property type="project" value="TreeGrafter"/>
</dbReference>
<sequence>MPAGPRRRSVNPTAHGAPVLTATIRQDPADFRVDEIDGFEASGSGEHLLLTIEKAGMNTAFVARLLAQWAGVDARAVGYAGLKDRHALTTQRFSVQLPGRAAPDIAELEALGAGAHQSLRVLDQARHARKLPRGALAGNRFVLTLRDVSGDAAAIDARLQTIAARGVPNYFGEQRFGHDGGNVDKALRMFAEPRRRIDREQRAMLLSAARSALFNRVLAARVASGDWDAGLEGEVWMLDGSRSVFGPEPASEALAARVAAQDIHPTAPLWGRGALRSAAAALAREAAALEDAQSLALRAGLEAAGLSQERRATRLCPGDLRWSWPAPDRLELAFALPAGCYATAVLAELGTIGNGAVRRLAPAQPTDG</sequence>
<dbReference type="GO" id="GO:0003723">
    <property type="term" value="F:RNA binding"/>
    <property type="evidence" value="ECO:0007669"/>
    <property type="project" value="InterPro"/>
</dbReference>
<dbReference type="NCBIfam" id="NF002153">
    <property type="entry name" value="PRK00984.1-2"/>
    <property type="match status" value="1"/>
</dbReference>
<protein>
    <recommendedName>
        <fullName evidence="4">tRNA pseudouridine synthase D</fullName>
        <ecNumber evidence="4">5.4.99.27</ecNumber>
    </recommendedName>
    <alternativeName>
        <fullName evidence="4">tRNA pseudouridine(13) synthase</fullName>
    </alternativeName>
    <alternativeName>
        <fullName evidence="4">tRNA pseudouridylate synthase D</fullName>
    </alternativeName>
    <alternativeName>
        <fullName evidence="4">tRNA-uridine isomerase D</fullName>
    </alternativeName>
</protein>
<dbReference type="InterPro" id="IPR042214">
    <property type="entry name" value="TruD_catalytic"/>
</dbReference>
<dbReference type="OrthoDB" id="1550679at2"/>
<dbReference type="InterPro" id="IPR020119">
    <property type="entry name" value="PsdUridine_synth_TruD_CS"/>
</dbReference>
<dbReference type="Gene3D" id="3.30.2350.20">
    <property type="entry name" value="TruD, catalytic domain"/>
    <property type="match status" value="1"/>
</dbReference>
<evidence type="ECO:0000256" key="4">
    <source>
        <dbReference type="HAMAP-Rule" id="MF_01082"/>
    </source>
</evidence>
<gene>
    <name evidence="4" type="primary">truD</name>
    <name evidence="6" type="ORF">CNR27_06680</name>
</gene>
<dbReference type="EMBL" id="CP023406">
    <property type="protein sequence ID" value="ATD68745.1"/>
    <property type="molecule type" value="Genomic_DNA"/>
</dbReference>
<dbReference type="AlphaFoldDB" id="A0A290XHX9"/>
<feature type="active site" description="Nucleophile" evidence="4">
    <location>
        <position position="84"/>
    </location>
</feature>
<comment type="similarity">
    <text evidence="1 4">Belongs to the pseudouridine synthase TruD family.</text>
</comment>
<dbReference type="InterPro" id="IPR050170">
    <property type="entry name" value="TruD_pseudoU_synthase"/>
</dbReference>
<dbReference type="PANTHER" id="PTHR47811:SF1">
    <property type="entry name" value="TRNA PSEUDOURIDINE SYNTHASE D"/>
    <property type="match status" value="1"/>
</dbReference>
<keyword evidence="2 4" id="KW-0819">tRNA processing</keyword>
<feature type="domain" description="TRUD" evidence="5">
    <location>
        <begin position="166"/>
        <end position="315"/>
    </location>
</feature>
<evidence type="ECO:0000256" key="2">
    <source>
        <dbReference type="ARBA" id="ARBA00022694"/>
    </source>
</evidence>
<dbReference type="PROSITE" id="PS01268">
    <property type="entry name" value="UPF0024"/>
    <property type="match status" value="1"/>
</dbReference>
<dbReference type="Proteomes" id="UP000218968">
    <property type="component" value="Chromosome"/>
</dbReference>
<dbReference type="InterPro" id="IPR011760">
    <property type="entry name" value="PsdUridine_synth_TruD_insert"/>
</dbReference>
<organism evidence="6 7">
    <name type="scientific">Luteimonas chenhongjianii</name>
    <dbReference type="NCBI Taxonomy" id="2006110"/>
    <lineage>
        <taxon>Bacteria</taxon>
        <taxon>Pseudomonadati</taxon>
        <taxon>Pseudomonadota</taxon>
        <taxon>Gammaproteobacteria</taxon>
        <taxon>Lysobacterales</taxon>
        <taxon>Lysobacteraceae</taxon>
        <taxon>Luteimonas</taxon>
    </lineage>
</organism>
<dbReference type="InterPro" id="IPR043165">
    <property type="entry name" value="TruD_insert_sf"/>
</dbReference>
<dbReference type="Gene3D" id="3.30.2340.10">
    <property type="entry name" value="TruD, insertion domain"/>
    <property type="match status" value="1"/>
</dbReference>
<evidence type="ECO:0000256" key="1">
    <source>
        <dbReference type="ARBA" id="ARBA00007953"/>
    </source>
</evidence>
<dbReference type="InterPro" id="IPR020103">
    <property type="entry name" value="PsdUridine_synth_cat_dom_sf"/>
</dbReference>
<dbReference type="KEGG" id="lum:CNR27_06680"/>
<dbReference type="CDD" id="cd02575">
    <property type="entry name" value="PseudoU_synth_EcTruD"/>
    <property type="match status" value="1"/>
</dbReference>
<dbReference type="GO" id="GO:0160150">
    <property type="term" value="F:tRNA pseudouridine(13) synthase activity"/>
    <property type="evidence" value="ECO:0007669"/>
    <property type="project" value="UniProtKB-EC"/>
</dbReference>
<comment type="catalytic activity">
    <reaction evidence="4">
        <text>uridine(13) in tRNA = pseudouridine(13) in tRNA</text>
        <dbReference type="Rhea" id="RHEA:42540"/>
        <dbReference type="Rhea" id="RHEA-COMP:10105"/>
        <dbReference type="Rhea" id="RHEA-COMP:10106"/>
        <dbReference type="ChEBI" id="CHEBI:65314"/>
        <dbReference type="ChEBI" id="CHEBI:65315"/>
        <dbReference type="EC" id="5.4.99.27"/>
    </reaction>
</comment>
<name>A0A290XHX9_9GAMM</name>
<keyword evidence="7" id="KW-1185">Reference proteome</keyword>
<reference evidence="7" key="1">
    <citation type="submission" date="2017-09" db="EMBL/GenBank/DDBJ databases">
        <title>Luteimonas liuhanmingii sp.nov., isolated from the intestinal contents of Tibetan Plateau Pika in Yushu, Qinghai Province, China.</title>
        <authorList>
            <person name="Gui Z."/>
        </authorList>
    </citation>
    <scope>NUCLEOTIDE SEQUENCE [LARGE SCALE GENOMIC DNA]</scope>
    <source>
        <strain evidence="7">100111</strain>
    </source>
</reference>
<dbReference type="HAMAP" id="MF_01082">
    <property type="entry name" value="TruD"/>
    <property type="match status" value="1"/>
</dbReference>
<dbReference type="EC" id="5.4.99.27" evidence="4"/>
<accession>A0A290XHX9</accession>
<evidence type="ECO:0000313" key="6">
    <source>
        <dbReference type="EMBL" id="ATD68745.1"/>
    </source>
</evidence>
<dbReference type="Pfam" id="PF01142">
    <property type="entry name" value="TruD"/>
    <property type="match status" value="2"/>
</dbReference>
<dbReference type="InterPro" id="IPR001656">
    <property type="entry name" value="PsdUridine_synth_TruD"/>
</dbReference>
<evidence type="ECO:0000256" key="3">
    <source>
        <dbReference type="ARBA" id="ARBA00023235"/>
    </source>
</evidence>
<dbReference type="SUPFAM" id="SSF55120">
    <property type="entry name" value="Pseudouridine synthase"/>
    <property type="match status" value="1"/>
</dbReference>
<dbReference type="PANTHER" id="PTHR47811">
    <property type="entry name" value="TRNA PSEUDOURIDINE SYNTHASE D"/>
    <property type="match status" value="1"/>
</dbReference>
<evidence type="ECO:0000259" key="5">
    <source>
        <dbReference type="PROSITE" id="PS50984"/>
    </source>
</evidence>
<comment type="function">
    <text evidence="4">Responsible for synthesis of pseudouridine from uracil-13 in transfer RNAs.</text>
</comment>
<keyword evidence="3 4" id="KW-0413">Isomerase</keyword>